<comment type="caution">
    <text evidence="1">The sequence shown here is derived from an EMBL/GenBank/DDBJ whole genome shotgun (WGS) entry which is preliminary data.</text>
</comment>
<dbReference type="Pfam" id="PF13262">
    <property type="entry name" value="DUF4054"/>
    <property type="match status" value="1"/>
</dbReference>
<organism evidence="1 2">
    <name type="scientific">Weissella confusa</name>
    <name type="common">Lactobacillus confusus</name>
    <dbReference type="NCBI Taxonomy" id="1583"/>
    <lineage>
        <taxon>Bacteria</taxon>
        <taxon>Bacillati</taxon>
        <taxon>Bacillota</taxon>
        <taxon>Bacilli</taxon>
        <taxon>Lactobacillales</taxon>
        <taxon>Lactobacillaceae</taxon>
        <taxon>Weissella</taxon>
    </lineage>
</organism>
<accession>A0A482PRS3</accession>
<dbReference type="OrthoDB" id="9810967at2"/>
<dbReference type="EMBL" id="JAAOCP010000001">
    <property type="protein sequence ID" value="MBJ7637905.1"/>
    <property type="molecule type" value="Genomic_DNA"/>
</dbReference>
<evidence type="ECO:0000313" key="1">
    <source>
        <dbReference type="EMBL" id="MBJ7637905.1"/>
    </source>
</evidence>
<dbReference type="RefSeq" id="WP_003609446.1">
    <property type="nucleotide sequence ID" value="NZ_CP027565.1"/>
</dbReference>
<keyword evidence="2" id="KW-1185">Reference proteome</keyword>
<evidence type="ECO:0000313" key="2">
    <source>
        <dbReference type="Proteomes" id="UP000728106"/>
    </source>
</evidence>
<protein>
    <submittedName>
        <fullName evidence="1">DUF4054 domain-containing protein</fullName>
    </submittedName>
</protein>
<dbReference type="InterPro" id="IPR025127">
    <property type="entry name" value="DUF4054"/>
</dbReference>
<gene>
    <name evidence="1" type="ORF">HAU20_00515</name>
</gene>
<proteinExistence type="predicted"/>
<dbReference type="Proteomes" id="UP000728106">
    <property type="component" value="Unassembled WGS sequence"/>
</dbReference>
<reference evidence="1 2" key="1">
    <citation type="journal article" date="2021" name="Int. J. Food Microbiol.">
        <title>Safety demonstration of a microbial species for use in the food chain: Weissella confusa.</title>
        <authorList>
            <person name="Bourdichon F."/>
            <person name="Patrone V."/>
            <person name="Fontana A."/>
            <person name="Milani G."/>
            <person name="Morelli L."/>
        </authorList>
    </citation>
    <scope>NUCLEOTIDE SEQUENCE [LARGE SCALE GENOMIC DNA]</scope>
    <source>
        <strain evidence="1 2">CCUG 43002</strain>
    </source>
</reference>
<sequence>MADVAKVVTRIKMLAPQLASVPANTLEVLAADAITVATQDGFKDPKLEMAAGYLGAHYASVVNNQNSNVKKQTLSVMSIEYKDTGGMSDYLRQYQDLLDSLQGGANVAVFI</sequence>
<dbReference type="AlphaFoldDB" id="A0A482PRS3"/>
<name>A0A482PRS3_WEICO</name>